<dbReference type="InterPro" id="IPR055684">
    <property type="entry name" value="DUF7260"/>
</dbReference>
<feature type="domain" description="DUF7260" evidence="2">
    <location>
        <begin position="14"/>
        <end position="273"/>
    </location>
</feature>
<gene>
    <name evidence="3" type="ORF">FK85_11780</name>
</gene>
<organism evidence="3 4">
    <name type="scientific">Halorubrum saccharovorum</name>
    <dbReference type="NCBI Taxonomy" id="2248"/>
    <lineage>
        <taxon>Archaea</taxon>
        <taxon>Methanobacteriati</taxon>
        <taxon>Methanobacteriota</taxon>
        <taxon>Stenosarchaea group</taxon>
        <taxon>Halobacteria</taxon>
        <taxon>Halobacteriales</taxon>
        <taxon>Haloferacaceae</taxon>
        <taxon>Halorubrum</taxon>
    </lineage>
</organism>
<name>A0A081ETA9_9EURY</name>
<sequence length="285" mass="30906">MATTINPTDGGPELLDDARESLRVERRRVADEREAFRAFRGRVASVPSEPIRTDGGAGPATGGGGPIGIAEGSRAIGTPGSPGSSGSGPPAGSGLVAVRNAYQETVMSVPHYEVEYDDTYERSVAEEFSPELAYTLTRESRFHAECKRPLLDAIETAIEERERFAETVRSETESVDRAASRLAPIRSEVASTARTDLSEDGFGTLDAYRARTEALIDDCDRIAARRQRELASHERDLALDGDLDIPTYLYQDLDATYPVLATVGAVGDRLDDLKRRIERAMADAS</sequence>
<accession>A0A081ETA9</accession>
<evidence type="ECO:0000313" key="4">
    <source>
        <dbReference type="Proteomes" id="UP000053331"/>
    </source>
</evidence>
<keyword evidence="4" id="KW-1185">Reference proteome</keyword>
<evidence type="ECO:0000259" key="2">
    <source>
        <dbReference type="Pfam" id="PF23921"/>
    </source>
</evidence>
<dbReference type="Proteomes" id="UP000053331">
    <property type="component" value="Unassembled WGS sequence"/>
</dbReference>
<dbReference type="EMBL" id="JNFH02000012">
    <property type="protein sequence ID" value="KDS90647.2"/>
    <property type="molecule type" value="Genomic_DNA"/>
</dbReference>
<dbReference type="OrthoDB" id="206489at2157"/>
<evidence type="ECO:0000313" key="3">
    <source>
        <dbReference type="EMBL" id="KDS90647.2"/>
    </source>
</evidence>
<feature type="compositionally biased region" description="Low complexity" evidence="1">
    <location>
        <begin position="68"/>
        <end position="82"/>
    </location>
</feature>
<reference evidence="3 4" key="1">
    <citation type="journal article" date="2015" name="Genome Announc.">
        <title>Draft genome sequence of a Halorubrum H3 strain isolated from the burlinskoye salt lake (Altai Krai, Russia).</title>
        <authorList>
            <person name="Rozanov A.S."/>
            <person name="Bryanskaya A.V."/>
            <person name="Malup T.K."/>
            <person name="Kotenko A.V."/>
            <person name="Peltek S.E."/>
        </authorList>
    </citation>
    <scope>NUCLEOTIDE SEQUENCE [LARGE SCALE GENOMIC DNA]</scope>
    <source>
        <strain evidence="3 4">H3</strain>
    </source>
</reference>
<proteinExistence type="predicted"/>
<dbReference type="Pfam" id="PF23921">
    <property type="entry name" value="DUF7260"/>
    <property type="match status" value="1"/>
</dbReference>
<dbReference type="RefSeq" id="WP_050023962.1">
    <property type="nucleotide sequence ID" value="NZ_JNFH02000012.1"/>
</dbReference>
<evidence type="ECO:0000256" key="1">
    <source>
        <dbReference type="SAM" id="MobiDB-lite"/>
    </source>
</evidence>
<feature type="compositionally biased region" description="Gly residues" evidence="1">
    <location>
        <begin position="55"/>
        <end position="67"/>
    </location>
</feature>
<dbReference type="AlphaFoldDB" id="A0A081ETA9"/>
<protein>
    <recommendedName>
        <fullName evidence="2">DUF7260 domain-containing protein</fullName>
    </recommendedName>
</protein>
<feature type="region of interest" description="Disordered" evidence="1">
    <location>
        <begin position="44"/>
        <end position="95"/>
    </location>
</feature>
<comment type="caution">
    <text evidence="3">The sequence shown here is derived from an EMBL/GenBank/DDBJ whole genome shotgun (WGS) entry which is preliminary data.</text>
</comment>